<comment type="catalytic activity">
    <reaction evidence="1 5 6">
        <text>[protein]-peptidylproline (omega=180) = [protein]-peptidylproline (omega=0)</text>
        <dbReference type="Rhea" id="RHEA:16237"/>
        <dbReference type="Rhea" id="RHEA-COMP:10747"/>
        <dbReference type="Rhea" id="RHEA-COMP:10748"/>
        <dbReference type="ChEBI" id="CHEBI:83833"/>
        <dbReference type="ChEBI" id="CHEBI:83834"/>
        <dbReference type="EC" id="5.2.1.8"/>
    </reaction>
</comment>
<feature type="domain" description="PPIase FKBP-type" evidence="7">
    <location>
        <begin position="143"/>
        <end position="229"/>
    </location>
</feature>
<dbReference type="RefSeq" id="WP_093393989.1">
    <property type="nucleotide sequence ID" value="NZ_LT629736.1"/>
</dbReference>
<evidence type="ECO:0000256" key="5">
    <source>
        <dbReference type="PROSITE-ProRule" id="PRU00277"/>
    </source>
</evidence>
<evidence type="ECO:0000256" key="1">
    <source>
        <dbReference type="ARBA" id="ARBA00000971"/>
    </source>
</evidence>
<dbReference type="FunFam" id="3.10.50.40:FF:000006">
    <property type="entry name" value="Peptidyl-prolyl cis-trans isomerase"/>
    <property type="match status" value="1"/>
</dbReference>
<dbReference type="EMBL" id="LT629736">
    <property type="protein sequence ID" value="SDS69433.1"/>
    <property type="molecule type" value="Genomic_DNA"/>
</dbReference>
<dbReference type="GO" id="GO:0003755">
    <property type="term" value="F:peptidyl-prolyl cis-trans isomerase activity"/>
    <property type="evidence" value="ECO:0007669"/>
    <property type="project" value="UniProtKB-UniRule"/>
</dbReference>
<dbReference type="Pfam" id="PF01346">
    <property type="entry name" value="FKBP_N"/>
    <property type="match status" value="1"/>
</dbReference>
<evidence type="ECO:0000313" key="8">
    <source>
        <dbReference type="EMBL" id="SDS69433.1"/>
    </source>
</evidence>
<proteinExistence type="inferred from homology"/>
<dbReference type="GO" id="GO:0006457">
    <property type="term" value="P:protein folding"/>
    <property type="evidence" value="ECO:0007669"/>
    <property type="project" value="InterPro"/>
</dbReference>
<keyword evidence="4 5" id="KW-0413">Isomerase</keyword>
<dbReference type="STRING" id="487184.SAMN05216421_2002"/>
<evidence type="ECO:0000256" key="6">
    <source>
        <dbReference type="RuleBase" id="RU003915"/>
    </source>
</evidence>
<dbReference type="Gene3D" id="1.10.287.460">
    <property type="entry name" value="Peptidyl-prolyl cis-trans isomerase, FKBP-type, N-terminal domain"/>
    <property type="match status" value="1"/>
</dbReference>
<dbReference type="SUPFAM" id="SSF54534">
    <property type="entry name" value="FKBP-like"/>
    <property type="match status" value="1"/>
</dbReference>
<reference evidence="9" key="1">
    <citation type="submission" date="2016-10" db="EMBL/GenBank/DDBJ databases">
        <authorList>
            <person name="Varghese N."/>
            <person name="Submissions S."/>
        </authorList>
    </citation>
    <scope>NUCLEOTIDE SEQUENCE [LARGE SCALE GENOMIC DNA]</scope>
    <source>
        <strain evidence="9">NRRL B-51270</strain>
    </source>
</reference>
<dbReference type="PANTHER" id="PTHR43811:SF23">
    <property type="entry name" value="FKBP-TYPE 22 KDA PEPTIDYL-PROLYL CIS-TRANS ISOMERASE"/>
    <property type="match status" value="1"/>
</dbReference>
<gene>
    <name evidence="8" type="ORF">SAMN05216421_2002</name>
</gene>
<dbReference type="PROSITE" id="PS50059">
    <property type="entry name" value="FKBP_PPIASE"/>
    <property type="match status" value="1"/>
</dbReference>
<comment type="similarity">
    <text evidence="2 6">Belongs to the FKBP-type PPIase family.</text>
</comment>
<keyword evidence="9" id="KW-1185">Reference proteome</keyword>
<accession>A0A1H1UAJ6</accession>
<dbReference type="EC" id="5.2.1.8" evidence="6"/>
<dbReference type="AlphaFoldDB" id="A0A1H1UAJ6"/>
<organism evidence="8 9">
    <name type="scientific">Halopseudomonas xinjiangensis</name>
    <dbReference type="NCBI Taxonomy" id="487184"/>
    <lineage>
        <taxon>Bacteria</taxon>
        <taxon>Pseudomonadati</taxon>
        <taxon>Pseudomonadota</taxon>
        <taxon>Gammaproteobacteria</taxon>
        <taxon>Pseudomonadales</taxon>
        <taxon>Pseudomonadaceae</taxon>
        <taxon>Halopseudomonas</taxon>
    </lineage>
</organism>
<evidence type="ECO:0000259" key="7">
    <source>
        <dbReference type="PROSITE" id="PS50059"/>
    </source>
</evidence>
<dbReference type="PANTHER" id="PTHR43811">
    <property type="entry name" value="FKBP-TYPE PEPTIDYL-PROLYL CIS-TRANS ISOMERASE FKPA"/>
    <property type="match status" value="1"/>
</dbReference>
<sequence>MKRNLLAASVALSVLTLVGCGEKEPELETSIQQASYGIGLNMGESLLQDGLDDIDPQALALGMQDALEQKEPRVGEEELRTAFTELQTRAEERAAGLVNETLEANKKYLAENAEREGVTTTESGLQYEVIESAEEGAPQPDADDVVSVHYEGKLVDGTVFDSSMSRGEPVDLPVSGVIPGWVEALQMMRVGDKWKVTIPSNLAYGERSPSPVIPPNSVLVFDMELLGIQSEEESEMTVDEPEANAE</sequence>
<dbReference type="NCBIfam" id="NF008602">
    <property type="entry name" value="PRK11570.1"/>
    <property type="match status" value="1"/>
</dbReference>
<dbReference type="OrthoDB" id="9814548at2"/>
<evidence type="ECO:0000256" key="4">
    <source>
        <dbReference type="ARBA" id="ARBA00023235"/>
    </source>
</evidence>
<evidence type="ECO:0000256" key="3">
    <source>
        <dbReference type="ARBA" id="ARBA00023110"/>
    </source>
</evidence>
<dbReference type="InterPro" id="IPR046357">
    <property type="entry name" value="PPIase_dom_sf"/>
</dbReference>
<dbReference type="InterPro" id="IPR001179">
    <property type="entry name" value="PPIase_FKBP_dom"/>
</dbReference>
<dbReference type="Gene3D" id="3.10.50.40">
    <property type="match status" value="1"/>
</dbReference>
<evidence type="ECO:0000313" key="9">
    <source>
        <dbReference type="Proteomes" id="UP000243207"/>
    </source>
</evidence>
<name>A0A1H1UAJ6_9GAMM</name>
<dbReference type="InterPro" id="IPR036944">
    <property type="entry name" value="PPIase_FKBP_N_sf"/>
</dbReference>
<evidence type="ECO:0000256" key="2">
    <source>
        <dbReference type="ARBA" id="ARBA00006577"/>
    </source>
</evidence>
<dbReference type="Proteomes" id="UP000243207">
    <property type="component" value="Chromosome I"/>
</dbReference>
<dbReference type="Pfam" id="PF00254">
    <property type="entry name" value="FKBP_C"/>
    <property type="match status" value="1"/>
</dbReference>
<dbReference type="InterPro" id="IPR000774">
    <property type="entry name" value="PPIase_FKBP_N"/>
</dbReference>
<dbReference type="PROSITE" id="PS51257">
    <property type="entry name" value="PROKAR_LIPOPROTEIN"/>
    <property type="match status" value="1"/>
</dbReference>
<protein>
    <recommendedName>
        <fullName evidence="6">Peptidyl-prolyl cis-trans isomerase</fullName>
        <ecNumber evidence="6">5.2.1.8</ecNumber>
    </recommendedName>
</protein>
<keyword evidence="3 5" id="KW-0697">Rotamase</keyword>